<dbReference type="Pfam" id="PF13458">
    <property type="entry name" value="Peripla_BP_6"/>
    <property type="match status" value="1"/>
</dbReference>
<protein>
    <submittedName>
        <fullName evidence="5">ABC transporter substrate-binding protein</fullName>
    </submittedName>
</protein>
<dbReference type="Gene3D" id="3.40.50.2300">
    <property type="match status" value="2"/>
</dbReference>
<dbReference type="InterPro" id="IPR028081">
    <property type="entry name" value="Leu-bd"/>
</dbReference>
<organism evidence="5 6">
    <name type="scientific">Leeia aquatica</name>
    <dbReference type="NCBI Taxonomy" id="2725557"/>
    <lineage>
        <taxon>Bacteria</taxon>
        <taxon>Pseudomonadati</taxon>
        <taxon>Pseudomonadota</taxon>
        <taxon>Betaproteobacteria</taxon>
        <taxon>Neisseriales</taxon>
        <taxon>Leeiaceae</taxon>
        <taxon>Leeia</taxon>
    </lineage>
</organism>
<evidence type="ECO:0000256" key="1">
    <source>
        <dbReference type="ARBA" id="ARBA00010062"/>
    </source>
</evidence>
<dbReference type="PANTHER" id="PTHR47235:SF1">
    <property type="entry name" value="BLR6548 PROTEIN"/>
    <property type="match status" value="1"/>
</dbReference>
<evidence type="ECO:0000256" key="3">
    <source>
        <dbReference type="SAM" id="SignalP"/>
    </source>
</evidence>
<dbReference type="RefSeq" id="WP_168878588.1">
    <property type="nucleotide sequence ID" value="NZ_JABAIM010000005.1"/>
</dbReference>
<name>A0A847SLV0_9NEIS</name>
<dbReference type="EMBL" id="JABAIM010000005">
    <property type="protein sequence ID" value="NLR76922.1"/>
    <property type="molecule type" value="Genomic_DNA"/>
</dbReference>
<sequence>MRLRHLVSLLAACSLTATGVSAAPAAAPAGKPDIIVGQVVDLTGSDGHSGNEYVIGAKAYFDEVNANGGVFGRQIKQVVIDSKGSAPKAFQATQQLIDTDKADVLFGYTGTAAVSLVVRSKLLQKNNIALVAPLTGADALRATTSDVAMPDSEGFVPQLFHLRASYSQEARKLVKQAINLGMKKIAVFYADDAFGKGGLKAVEAELAKRNMTLVAKSAYDPRKLDVSEPVLMLSRAQPQAVIMVSETLATANFVKQFRGKMTGTQLMGLSVVNPKVLIREAGIENVQGIGLTVVVPNPYNPVTIIAREHKEMVTPYQNQAELSYNTMEGYLAAKLLVEGLNRAGAQMNREKIQRALESMGSVSLGGYEINYSPTDHRGSSYVDMAVVNKDGKLLN</sequence>
<accession>A0A847SLV0</accession>
<gene>
    <name evidence="5" type="ORF">HF682_17265</name>
</gene>
<evidence type="ECO:0000259" key="4">
    <source>
        <dbReference type="Pfam" id="PF13458"/>
    </source>
</evidence>
<dbReference type="CDD" id="cd06326">
    <property type="entry name" value="PBP1_ABC_ligand_binding-like"/>
    <property type="match status" value="1"/>
</dbReference>
<evidence type="ECO:0000313" key="5">
    <source>
        <dbReference type="EMBL" id="NLR76922.1"/>
    </source>
</evidence>
<evidence type="ECO:0000313" key="6">
    <source>
        <dbReference type="Proteomes" id="UP000587991"/>
    </source>
</evidence>
<keyword evidence="2 3" id="KW-0732">Signal</keyword>
<feature type="chain" id="PRO_5032926009" evidence="3">
    <location>
        <begin position="23"/>
        <end position="395"/>
    </location>
</feature>
<dbReference type="PANTHER" id="PTHR47235">
    <property type="entry name" value="BLR6548 PROTEIN"/>
    <property type="match status" value="1"/>
</dbReference>
<feature type="signal peptide" evidence="3">
    <location>
        <begin position="1"/>
        <end position="22"/>
    </location>
</feature>
<dbReference type="Proteomes" id="UP000587991">
    <property type="component" value="Unassembled WGS sequence"/>
</dbReference>
<dbReference type="SUPFAM" id="SSF53822">
    <property type="entry name" value="Periplasmic binding protein-like I"/>
    <property type="match status" value="1"/>
</dbReference>
<dbReference type="InterPro" id="IPR028082">
    <property type="entry name" value="Peripla_BP_I"/>
</dbReference>
<proteinExistence type="inferred from homology"/>
<evidence type="ECO:0000256" key="2">
    <source>
        <dbReference type="ARBA" id="ARBA00022729"/>
    </source>
</evidence>
<dbReference type="AlphaFoldDB" id="A0A847SLV0"/>
<comment type="caution">
    <text evidence="5">The sequence shown here is derived from an EMBL/GenBank/DDBJ whole genome shotgun (WGS) entry which is preliminary data.</text>
</comment>
<reference evidence="5 6" key="1">
    <citation type="submission" date="2020-04" db="EMBL/GenBank/DDBJ databases">
        <title>Draft genome of Leeia sp. IMCC25680.</title>
        <authorList>
            <person name="Song J."/>
            <person name="Cho J.-C."/>
        </authorList>
    </citation>
    <scope>NUCLEOTIDE SEQUENCE [LARGE SCALE GENOMIC DNA]</scope>
    <source>
        <strain evidence="5 6">IMCC25680</strain>
    </source>
</reference>
<feature type="domain" description="Leucine-binding protein" evidence="4">
    <location>
        <begin position="35"/>
        <end position="392"/>
    </location>
</feature>
<comment type="similarity">
    <text evidence="1">Belongs to the leucine-binding protein family.</text>
</comment>
<keyword evidence="6" id="KW-1185">Reference proteome</keyword>